<feature type="domain" description="Ig-like" evidence="8">
    <location>
        <begin position="98"/>
        <end position="183"/>
    </location>
</feature>
<feature type="signal peptide" evidence="7">
    <location>
        <begin position="1"/>
        <end position="19"/>
    </location>
</feature>
<dbReference type="InterPro" id="IPR013783">
    <property type="entry name" value="Ig-like_fold"/>
</dbReference>
<evidence type="ECO:0000256" key="3">
    <source>
        <dbReference type="ARBA" id="ARBA00023136"/>
    </source>
</evidence>
<dbReference type="GO" id="GO:0016020">
    <property type="term" value="C:membrane"/>
    <property type="evidence" value="ECO:0007669"/>
    <property type="project" value="UniProtKB-SubCell"/>
</dbReference>
<accession>A0A1A7X1K3</accession>
<evidence type="ECO:0000313" key="9">
    <source>
        <dbReference type="EMBL" id="SBP11689.1"/>
    </source>
</evidence>
<dbReference type="PANTHER" id="PTHR12080">
    <property type="entry name" value="SIGNALING LYMPHOCYTIC ACTIVATION MOLECULE"/>
    <property type="match status" value="1"/>
</dbReference>
<feature type="region of interest" description="Disordered" evidence="5">
    <location>
        <begin position="258"/>
        <end position="323"/>
    </location>
</feature>
<evidence type="ECO:0000259" key="8">
    <source>
        <dbReference type="PROSITE" id="PS50835"/>
    </source>
</evidence>
<dbReference type="EMBL" id="HADW01010289">
    <property type="protein sequence ID" value="SBP11689.1"/>
    <property type="molecule type" value="Transcribed_RNA"/>
</dbReference>
<feature type="transmembrane region" description="Helical" evidence="6">
    <location>
        <begin position="202"/>
        <end position="226"/>
    </location>
</feature>
<feature type="chain" id="PRO_5008362741" evidence="7">
    <location>
        <begin position="20"/>
        <end position="323"/>
    </location>
</feature>
<reference evidence="9" key="1">
    <citation type="submission" date="2016-05" db="EMBL/GenBank/DDBJ databases">
        <authorList>
            <person name="Lavstsen T."/>
            <person name="Jespersen J.S."/>
        </authorList>
    </citation>
    <scope>NUCLEOTIDE SEQUENCE</scope>
    <source>
        <tissue evidence="9">Brain</tissue>
    </source>
</reference>
<dbReference type="GO" id="GO:0005911">
    <property type="term" value="C:cell-cell junction"/>
    <property type="evidence" value="ECO:0007669"/>
    <property type="project" value="TreeGrafter"/>
</dbReference>
<dbReference type="PROSITE" id="PS50835">
    <property type="entry name" value="IG_LIKE"/>
    <property type="match status" value="1"/>
</dbReference>
<comment type="subcellular location">
    <subcellularLocation>
        <location evidence="1">Membrane</location>
    </subcellularLocation>
</comment>
<keyword evidence="4" id="KW-0325">Glycoprotein</keyword>
<dbReference type="InterPro" id="IPR015631">
    <property type="entry name" value="CD2/SLAM_rcpt"/>
</dbReference>
<organism evidence="9">
    <name type="scientific">Iconisemion striatum</name>
    <dbReference type="NCBI Taxonomy" id="60296"/>
    <lineage>
        <taxon>Eukaryota</taxon>
        <taxon>Metazoa</taxon>
        <taxon>Chordata</taxon>
        <taxon>Craniata</taxon>
        <taxon>Vertebrata</taxon>
        <taxon>Euteleostomi</taxon>
        <taxon>Actinopterygii</taxon>
        <taxon>Neopterygii</taxon>
        <taxon>Teleostei</taxon>
        <taxon>Neoteleostei</taxon>
        <taxon>Acanthomorphata</taxon>
        <taxon>Ovalentaria</taxon>
        <taxon>Atherinomorphae</taxon>
        <taxon>Cyprinodontiformes</taxon>
        <taxon>Nothobranchiidae</taxon>
        <taxon>Iconisemion</taxon>
    </lineage>
</organism>
<name>A0A1A7X1K3_9TELE</name>
<dbReference type="PANTHER" id="PTHR12080:SF59">
    <property type="entry name" value="HEPATIC AND GLIAL CELL ADHESION MOLECULE"/>
    <property type="match status" value="1"/>
</dbReference>
<keyword evidence="6" id="KW-1133">Transmembrane helix</keyword>
<evidence type="ECO:0000256" key="2">
    <source>
        <dbReference type="ARBA" id="ARBA00022729"/>
    </source>
</evidence>
<evidence type="ECO:0000256" key="1">
    <source>
        <dbReference type="ARBA" id="ARBA00004370"/>
    </source>
</evidence>
<reference evidence="9" key="2">
    <citation type="submission" date="2016-06" db="EMBL/GenBank/DDBJ databases">
        <title>The genome of a short-lived fish provides insights into sex chromosome evolution and the genetic control of aging.</title>
        <authorList>
            <person name="Reichwald K."/>
            <person name="Felder M."/>
            <person name="Petzold A."/>
            <person name="Koch P."/>
            <person name="Groth M."/>
            <person name="Platzer M."/>
        </authorList>
    </citation>
    <scope>NUCLEOTIDE SEQUENCE</scope>
    <source>
        <tissue evidence="9">Brain</tissue>
    </source>
</reference>
<dbReference type="InterPro" id="IPR036179">
    <property type="entry name" value="Ig-like_dom_sf"/>
</dbReference>
<sequence>MEVFCGLVFLLGSISVVSSDSCDVYAAVGQSVTLPSVHNRPGNSYSLQWTHNKKIIFLRQQSKVLVGKADDISENGSLLLKNLLVAGAGVYEASSQPPNGTRTHRLCVMEKVSKPQLSYVCESNAVNLKCDAAKHQDLVFSWTQDKKTIPSETRQTLSIFLTELKEQTSFSCSVENKVSKEVSQTLKPTCKSPLLCFKIQTVVVVLAGAAGLIFFLFVTVLVLCCFRRRSKTEMKFRDKGELRMLSLKKRELEAISPDYETMHNIQNSPSSTPKPSPRACYQNVSPSDVQTENRPLQLPTAAEGQQSSPVPKPRTKNAQTLNI</sequence>
<dbReference type="Pfam" id="PF13895">
    <property type="entry name" value="Ig_2"/>
    <property type="match status" value="1"/>
</dbReference>
<evidence type="ECO:0000256" key="6">
    <source>
        <dbReference type="SAM" id="Phobius"/>
    </source>
</evidence>
<keyword evidence="2 7" id="KW-0732">Signal</keyword>
<dbReference type="Gene3D" id="2.60.40.10">
    <property type="entry name" value="Immunoglobulins"/>
    <property type="match status" value="2"/>
</dbReference>
<proteinExistence type="predicted"/>
<evidence type="ECO:0000256" key="7">
    <source>
        <dbReference type="SAM" id="SignalP"/>
    </source>
</evidence>
<feature type="compositionally biased region" description="Polar residues" evidence="5">
    <location>
        <begin position="263"/>
        <end position="273"/>
    </location>
</feature>
<dbReference type="CDD" id="cd00096">
    <property type="entry name" value="Ig"/>
    <property type="match status" value="1"/>
</dbReference>
<evidence type="ECO:0000256" key="4">
    <source>
        <dbReference type="ARBA" id="ARBA00023180"/>
    </source>
</evidence>
<keyword evidence="6" id="KW-0812">Transmembrane</keyword>
<evidence type="ECO:0000256" key="5">
    <source>
        <dbReference type="SAM" id="MobiDB-lite"/>
    </source>
</evidence>
<gene>
    <name evidence="9" type="primary">CD2</name>
</gene>
<protein>
    <submittedName>
        <fullName evidence="9">CD2 molecule</fullName>
    </submittedName>
</protein>
<keyword evidence="3 6" id="KW-0472">Membrane</keyword>
<dbReference type="AlphaFoldDB" id="A0A1A7X1K3"/>
<feature type="compositionally biased region" description="Polar residues" evidence="5">
    <location>
        <begin position="282"/>
        <end position="294"/>
    </location>
</feature>
<dbReference type="InterPro" id="IPR007110">
    <property type="entry name" value="Ig-like_dom"/>
</dbReference>
<dbReference type="SUPFAM" id="SSF48726">
    <property type="entry name" value="Immunoglobulin"/>
    <property type="match status" value="2"/>
</dbReference>